<evidence type="ECO:0000256" key="1">
    <source>
        <dbReference type="ARBA" id="ARBA00004370"/>
    </source>
</evidence>
<comment type="similarity">
    <text evidence="2">Belongs to the cyclin family. Cyclin AB subfamily.</text>
</comment>
<evidence type="ECO:0000256" key="8">
    <source>
        <dbReference type="ARBA" id="ARBA00023127"/>
    </source>
</evidence>
<evidence type="ECO:0000259" key="11">
    <source>
        <dbReference type="SMART" id="SM00385"/>
    </source>
</evidence>
<keyword evidence="3" id="KW-0433">Leucine-rich repeat</keyword>
<dbReference type="GO" id="GO:0016020">
    <property type="term" value="C:membrane"/>
    <property type="evidence" value="ECO:0007669"/>
    <property type="project" value="UniProtKB-SubCell"/>
</dbReference>
<dbReference type="SMART" id="SM00385">
    <property type="entry name" value="CYCLIN"/>
    <property type="match status" value="1"/>
</dbReference>
<dbReference type="Pfam" id="PF02984">
    <property type="entry name" value="Cyclin_C"/>
    <property type="match status" value="1"/>
</dbReference>
<comment type="caution">
    <text evidence="13">The sequence shown here is derived from an EMBL/GenBank/DDBJ whole genome shotgun (WGS) entry which is preliminary data.</text>
</comment>
<name>A0AAD5JIS7_ACENE</name>
<keyword evidence="9" id="KW-0472">Membrane</keyword>
<reference evidence="13" key="2">
    <citation type="submission" date="2023-02" db="EMBL/GenBank/DDBJ databases">
        <authorList>
            <person name="Swenson N.G."/>
            <person name="Wegrzyn J.L."/>
            <person name="Mcevoy S.L."/>
        </authorList>
    </citation>
    <scope>NUCLEOTIDE SEQUENCE</scope>
    <source>
        <strain evidence="13">91603</strain>
        <tissue evidence="13">Leaf</tissue>
    </source>
</reference>
<keyword evidence="14" id="KW-1185">Reference proteome</keyword>
<dbReference type="Pfam" id="PF00560">
    <property type="entry name" value="LRR_1"/>
    <property type="match status" value="2"/>
</dbReference>
<accession>A0AAD5JIS7</accession>
<sequence>MVKMEADVLKSLKFEMGNPTTKTFLRRLSRVAQEDYNTSSLHLEFLGYYLAELSLLDYSCVKFLPSLVAASVIYLARFITQPKVHPWNLTLQQYSGYKTSDIKECVLIIHDLYLSRRGGALQANGGIPYLIGNCKSLEELCMENNMFSGSIPENVKVKGLAILDLSLNQLSGTIPCSLQSLQLLNLSFQNLEGPVPIEGIFDIFQS</sequence>
<dbReference type="InterPro" id="IPR032675">
    <property type="entry name" value="LRR_dom_sf"/>
</dbReference>
<evidence type="ECO:0008006" key="15">
    <source>
        <dbReference type="Google" id="ProtNLM"/>
    </source>
</evidence>
<dbReference type="SMART" id="SM01332">
    <property type="entry name" value="Cyclin_C"/>
    <property type="match status" value="1"/>
</dbReference>
<reference evidence="13" key="1">
    <citation type="journal article" date="2022" name="Plant J.">
        <title>Strategies of tolerance reflected in two North American maple genomes.</title>
        <authorList>
            <person name="McEvoy S.L."/>
            <person name="Sezen U.U."/>
            <person name="Trouern-Trend A."/>
            <person name="McMahon S.M."/>
            <person name="Schaberg P.G."/>
            <person name="Yang J."/>
            <person name="Wegrzyn J.L."/>
            <person name="Swenson N.G."/>
        </authorList>
    </citation>
    <scope>NUCLEOTIDE SEQUENCE</scope>
    <source>
        <strain evidence="13">91603</strain>
    </source>
</reference>
<organism evidence="13 14">
    <name type="scientific">Acer negundo</name>
    <name type="common">Box elder</name>
    <dbReference type="NCBI Taxonomy" id="4023"/>
    <lineage>
        <taxon>Eukaryota</taxon>
        <taxon>Viridiplantae</taxon>
        <taxon>Streptophyta</taxon>
        <taxon>Embryophyta</taxon>
        <taxon>Tracheophyta</taxon>
        <taxon>Spermatophyta</taxon>
        <taxon>Magnoliopsida</taxon>
        <taxon>eudicotyledons</taxon>
        <taxon>Gunneridae</taxon>
        <taxon>Pentapetalae</taxon>
        <taxon>rosids</taxon>
        <taxon>malvids</taxon>
        <taxon>Sapindales</taxon>
        <taxon>Sapindaceae</taxon>
        <taxon>Hippocastanoideae</taxon>
        <taxon>Acereae</taxon>
        <taxon>Acer</taxon>
    </lineage>
</organism>
<keyword evidence="8" id="KW-0195">Cyclin</keyword>
<keyword evidence="4" id="KW-0132">Cell division</keyword>
<dbReference type="GO" id="GO:0051301">
    <property type="term" value="P:cell division"/>
    <property type="evidence" value="ECO:0007669"/>
    <property type="project" value="UniProtKB-KW"/>
</dbReference>
<dbReference type="InterPro" id="IPR036915">
    <property type="entry name" value="Cyclin-like_sf"/>
</dbReference>
<keyword evidence="7" id="KW-1133">Transmembrane helix</keyword>
<dbReference type="Gene3D" id="3.80.10.10">
    <property type="entry name" value="Ribonuclease Inhibitor"/>
    <property type="match status" value="1"/>
</dbReference>
<evidence type="ECO:0000259" key="12">
    <source>
        <dbReference type="SMART" id="SM01332"/>
    </source>
</evidence>
<dbReference type="PANTHER" id="PTHR27008:SF357">
    <property type="entry name" value="PROTEIN KINASE DOMAIN-CONTAINING PROTEIN"/>
    <property type="match status" value="1"/>
</dbReference>
<dbReference type="InterPro" id="IPR004367">
    <property type="entry name" value="Cyclin_C-dom"/>
</dbReference>
<dbReference type="Proteomes" id="UP001064489">
    <property type="component" value="Chromosome 9"/>
</dbReference>
<evidence type="ECO:0000256" key="9">
    <source>
        <dbReference type="ARBA" id="ARBA00023136"/>
    </source>
</evidence>
<proteinExistence type="inferred from homology"/>
<dbReference type="InterPro" id="IPR051809">
    <property type="entry name" value="Plant_receptor-like_S/T_kinase"/>
</dbReference>
<evidence type="ECO:0000256" key="5">
    <source>
        <dbReference type="ARBA" id="ARBA00022692"/>
    </source>
</evidence>
<evidence type="ECO:0000256" key="3">
    <source>
        <dbReference type="ARBA" id="ARBA00022614"/>
    </source>
</evidence>
<feature type="domain" description="Cyclin-like" evidence="11">
    <location>
        <begin position="23"/>
        <end position="111"/>
    </location>
</feature>
<dbReference type="AlphaFoldDB" id="A0AAD5JIS7"/>
<evidence type="ECO:0000256" key="7">
    <source>
        <dbReference type="ARBA" id="ARBA00022989"/>
    </source>
</evidence>
<dbReference type="EMBL" id="JAJSOW010000001">
    <property type="protein sequence ID" value="KAI9201288.1"/>
    <property type="molecule type" value="Genomic_DNA"/>
</dbReference>
<evidence type="ECO:0000256" key="2">
    <source>
        <dbReference type="ARBA" id="ARBA00006955"/>
    </source>
</evidence>
<dbReference type="SUPFAM" id="SSF52058">
    <property type="entry name" value="L domain-like"/>
    <property type="match status" value="1"/>
</dbReference>
<evidence type="ECO:0000256" key="4">
    <source>
        <dbReference type="ARBA" id="ARBA00022618"/>
    </source>
</evidence>
<comment type="subcellular location">
    <subcellularLocation>
        <location evidence="1">Membrane</location>
    </subcellularLocation>
</comment>
<protein>
    <recommendedName>
        <fullName evidence="15">B-like cyclin</fullName>
    </recommendedName>
</protein>
<dbReference type="InterPro" id="IPR013763">
    <property type="entry name" value="Cyclin-like_dom"/>
</dbReference>
<feature type="domain" description="Cyclin C-terminal" evidence="12">
    <location>
        <begin position="19"/>
        <end position="140"/>
    </location>
</feature>
<keyword evidence="10" id="KW-0131">Cell cycle</keyword>
<keyword evidence="6" id="KW-0677">Repeat</keyword>
<evidence type="ECO:0000313" key="13">
    <source>
        <dbReference type="EMBL" id="KAI9201288.1"/>
    </source>
</evidence>
<evidence type="ECO:0000256" key="10">
    <source>
        <dbReference type="ARBA" id="ARBA00023306"/>
    </source>
</evidence>
<evidence type="ECO:0000256" key="6">
    <source>
        <dbReference type="ARBA" id="ARBA00022737"/>
    </source>
</evidence>
<gene>
    <name evidence="13" type="ORF">LWI28_021148</name>
</gene>
<dbReference type="SUPFAM" id="SSF47954">
    <property type="entry name" value="Cyclin-like"/>
    <property type="match status" value="1"/>
</dbReference>
<dbReference type="FunFam" id="1.10.472.10:FF:000013">
    <property type="entry name" value="Cyclin A1"/>
    <property type="match status" value="1"/>
</dbReference>
<evidence type="ECO:0000313" key="14">
    <source>
        <dbReference type="Proteomes" id="UP001064489"/>
    </source>
</evidence>
<dbReference type="InterPro" id="IPR001611">
    <property type="entry name" value="Leu-rich_rpt"/>
</dbReference>
<dbReference type="PANTHER" id="PTHR27008">
    <property type="entry name" value="OS04G0122200 PROTEIN"/>
    <property type="match status" value="1"/>
</dbReference>
<dbReference type="Gene3D" id="1.10.472.10">
    <property type="entry name" value="Cyclin-like"/>
    <property type="match status" value="1"/>
</dbReference>
<keyword evidence="5" id="KW-0812">Transmembrane</keyword>